<proteinExistence type="predicted"/>
<protein>
    <submittedName>
        <fullName evidence="3">RHS repeat-associated protein</fullName>
    </submittedName>
</protein>
<dbReference type="AlphaFoldDB" id="A0A7X0MJQ1"/>
<dbReference type="PANTHER" id="PTHR32305:SF15">
    <property type="entry name" value="PROTEIN RHSA-RELATED"/>
    <property type="match status" value="1"/>
</dbReference>
<dbReference type="InterPro" id="IPR045619">
    <property type="entry name" value="DUF6443"/>
</dbReference>
<name>A0A7X0MJQ1_9SPHI</name>
<comment type="caution">
    <text evidence="3">The sequence shown here is derived from an EMBL/GenBank/DDBJ whole genome shotgun (WGS) entry which is preliminary data.</text>
</comment>
<dbReference type="PANTHER" id="PTHR32305">
    <property type="match status" value="1"/>
</dbReference>
<dbReference type="InterPro" id="IPR050708">
    <property type="entry name" value="T6SS_VgrG/RHS"/>
</dbReference>
<dbReference type="Pfam" id="PF20041">
    <property type="entry name" value="DUF6443"/>
    <property type="match status" value="1"/>
</dbReference>
<feature type="domain" description="DUF6443" evidence="2">
    <location>
        <begin position="99"/>
        <end position="228"/>
    </location>
</feature>
<feature type="signal peptide" evidence="1">
    <location>
        <begin position="1"/>
        <end position="24"/>
    </location>
</feature>
<accession>A0A7X0MJQ1</accession>
<reference evidence="3 4" key="1">
    <citation type="submission" date="2020-08" db="EMBL/GenBank/DDBJ databases">
        <title>Genomic Encyclopedia of Type Strains, Phase IV (KMG-V): Genome sequencing to study the core and pangenomes of soil and plant-associated prokaryotes.</title>
        <authorList>
            <person name="Whitman W."/>
        </authorList>
    </citation>
    <scope>NUCLEOTIDE SEQUENCE [LARGE SCALE GENOMIC DNA]</scope>
    <source>
        <strain evidence="3 4">M2T3</strain>
    </source>
</reference>
<keyword evidence="1" id="KW-0732">Signal</keyword>
<evidence type="ECO:0000313" key="3">
    <source>
        <dbReference type="EMBL" id="MBB6499698.1"/>
    </source>
</evidence>
<evidence type="ECO:0000259" key="2">
    <source>
        <dbReference type="Pfam" id="PF20041"/>
    </source>
</evidence>
<gene>
    <name evidence="3" type="ORF">HDF25_001840</name>
</gene>
<sequence>MRRYLYSPALIFCALFLGIHSSKGQMPKDTTLNAYTNQTEIKAVRSITLLPGFTIPAGKTVRIFTGINFDNWVALSSKPSTDQNYILARVFRRPDIKTDAAASSNSYNTAEVNQSIQYFDGLGRPMQTVIIQGSPGFADVVQPVTYDAFGREDKKYQPYAITSNGGAYRSDALTGLTAFYATPTAGIAATGYPYGQTVFEPSPLNRVVEQGAPGADWQPVSGSNTGHTQKIEYGTNAADDVKLWTITTTGASGTTNYGVGKLYKTTSKDENWKAADLKAGSTDEYKNFDGLVILKRVWETDTKSLSTYYVYDDLGNLRYVLPPAVNENGQSNISSFAESDDVFKQFIYGYHYDGRRRLVEKQVPGKDWEYLVYNSLDQVVLTQDANGGAAKQWIFTKYDALGRVVISGLYTKDIKRAALQDLVTAQKVLWENRIASGDIGYDNLSFPLASDISSYYVINYYDDYSFPLVGTFGQPSGNQMGAERTKSLMTGTRITTLGTSNMLLSVYYYDGEGRLVQTKRENHLGGTDIVDNAYNFAGELTESTRNHTIKGQAATVIANRYFYDHIGRKIATSESINGQPEIVLNKLDYTETGQVVTKQLHSTDNGGSYLQTITYGYNERGWLNKSASDLFNMQLKYNEGDKPQWNGNISKQLWGRAKDNLDNNFIYSYDKLNRLTDATSTNLAEIISYDVNGNIKTLTRNGLLNTYSGYTGNQLTKITGFTNSAYGYDANGNLNNDSEKNIKLTYNYLNLPQTITGSQNLSYTYDAAGNKLKKTGGSVTTDYIGGIQHKGDGTIDIITTEEGLVRNNGGIYSYEYTLTDHLGNNRATFYKNPSASIEVLQKDDYFAFGLRKAVLTASNDNKYLYNGKELQDELGQYDYGARFYDPVIGRWTSVDPLAEKSRRFSPYTYVENNPIRNIDPDGMATYPIITITNQVIGRTKQTVAGYSSRYSNNSKVATTTINVYRAVVTDTEDASFHMEFGVTRAGYAVTKSDYSNAYKENGNGDGPRTATNVGFVPAVGSSKTYDAEPVQVAGLPALKLTQNGSDKLPSADRSAAVEAEVPGAHTNYVTGEEMHVGGYYVTPNGNTNVAMAYGCFGVVNPNNSSSNPSNSTVTSVVNSIVNQANNSQTDPGKIQVVVQGTSSDPTRKTVTP</sequence>
<feature type="chain" id="PRO_5031212956" evidence="1">
    <location>
        <begin position="25"/>
        <end position="1152"/>
    </location>
</feature>
<dbReference type="EMBL" id="JACHCC010000004">
    <property type="protein sequence ID" value="MBB6499698.1"/>
    <property type="molecule type" value="Genomic_DNA"/>
</dbReference>
<evidence type="ECO:0000256" key="1">
    <source>
        <dbReference type="SAM" id="SignalP"/>
    </source>
</evidence>
<dbReference type="RefSeq" id="WP_184624422.1">
    <property type="nucleotide sequence ID" value="NZ_JACHCC010000004.1"/>
</dbReference>
<organism evidence="3 4">
    <name type="scientific">Pedobacter cryoconitis</name>
    <dbReference type="NCBI Taxonomy" id="188932"/>
    <lineage>
        <taxon>Bacteria</taxon>
        <taxon>Pseudomonadati</taxon>
        <taxon>Bacteroidota</taxon>
        <taxon>Sphingobacteriia</taxon>
        <taxon>Sphingobacteriales</taxon>
        <taxon>Sphingobacteriaceae</taxon>
        <taxon>Pedobacter</taxon>
    </lineage>
</organism>
<dbReference type="InterPro" id="IPR022385">
    <property type="entry name" value="Rhs_assc_core"/>
</dbReference>
<dbReference type="NCBIfam" id="TIGR03696">
    <property type="entry name" value="Rhs_assc_core"/>
    <property type="match status" value="1"/>
</dbReference>
<dbReference type="Gene3D" id="2.180.10.10">
    <property type="entry name" value="RHS repeat-associated core"/>
    <property type="match status" value="1"/>
</dbReference>
<evidence type="ECO:0000313" key="4">
    <source>
        <dbReference type="Proteomes" id="UP000521017"/>
    </source>
</evidence>
<dbReference type="Proteomes" id="UP000521017">
    <property type="component" value="Unassembled WGS sequence"/>
</dbReference>